<evidence type="ECO:0000313" key="1">
    <source>
        <dbReference type="EMBL" id="KAI9560140.1"/>
    </source>
</evidence>
<sequence length="75" mass="8526">MSAGILFCDHVITVWFRLQVDWSCMEFGNPVICFQKFLLPFRLDDNVTGLDCGCFNIYPSASRSCELSNRVVIAD</sequence>
<dbReference type="Proteomes" id="UP000820818">
    <property type="component" value="Linkage Group LG4"/>
</dbReference>
<reference evidence="1 2" key="1">
    <citation type="submission" date="2022-05" db="EMBL/GenBank/DDBJ databases">
        <title>A multi-omics perspective on studying reproductive biology in Daphnia sinensis.</title>
        <authorList>
            <person name="Jia J."/>
        </authorList>
    </citation>
    <scope>NUCLEOTIDE SEQUENCE [LARGE SCALE GENOMIC DNA]</scope>
    <source>
        <strain evidence="1 2">WSL</strain>
    </source>
</reference>
<accession>A0AAD5LCF4</accession>
<name>A0AAD5LCF4_9CRUS</name>
<organism evidence="1 2">
    <name type="scientific">Daphnia sinensis</name>
    <dbReference type="NCBI Taxonomy" id="1820382"/>
    <lineage>
        <taxon>Eukaryota</taxon>
        <taxon>Metazoa</taxon>
        <taxon>Ecdysozoa</taxon>
        <taxon>Arthropoda</taxon>
        <taxon>Crustacea</taxon>
        <taxon>Branchiopoda</taxon>
        <taxon>Diplostraca</taxon>
        <taxon>Cladocera</taxon>
        <taxon>Anomopoda</taxon>
        <taxon>Daphniidae</taxon>
        <taxon>Daphnia</taxon>
        <taxon>Daphnia similis group</taxon>
    </lineage>
</organism>
<dbReference type="AlphaFoldDB" id="A0AAD5LCF4"/>
<comment type="caution">
    <text evidence="1">The sequence shown here is derived from an EMBL/GenBank/DDBJ whole genome shotgun (WGS) entry which is preliminary data.</text>
</comment>
<evidence type="ECO:0000313" key="2">
    <source>
        <dbReference type="Proteomes" id="UP000820818"/>
    </source>
</evidence>
<keyword evidence="2" id="KW-1185">Reference proteome</keyword>
<dbReference type="EMBL" id="WJBH02000004">
    <property type="protein sequence ID" value="KAI9560140.1"/>
    <property type="molecule type" value="Genomic_DNA"/>
</dbReference>
<gene>
    <name evidence="1" type="ORF">GHT06_014150</name>
</gene>
<protein>
    <submittedName>
        <fullName evidence="1">Uncharacterized protein</fullName>
    </submittedName>
</protein>
<proteinExistence type="predicted"/>